<dbReference type="GO" id="GO:0008168">
    <property type="term" value="F:methyltransferase activity"/>
    <property type="evidence" value="ECO:0007669"/>
    <property type="project" value="UniProtKB-KW"/>
</dbReference>
<keyword evidence="5" id="KW-0443">Lipid metabolism</keyword>
<keyword evidence="3 6" id="KW-0808">Transferase</keyword>
<protein>
    <submittedName>
        <fullName evidence="6">Class I SAM-dependent methyltransferase</fullName>
    </submittedName>
</protein>
<name>A0A6P2C075_9ACTN</name>
<dbReference type="SUPFAM" id="SSF53335">
    <property type="entry name" value="S-adenosyl-L-methionine-dependent methyltransferases"/>
    <property type="match status" value="1"/>
</dbReference>
<comment type="caution">
    <text evidence="6">The sequence shown here is derived from an EMBL/GenBank/DDBJ whole genome shotgun (WGS) entry which is preliminary data.</text>
</comment>
<dbReference type="GO" id="GO:0008610">
    <property type="term" value="P:lipid biosynthetic process"/>
    <property type="evidence" value="ECO:0007669"/>
    <property type="project" value="InterPro"/>
</dbReference>
<evidence type="ECO:0000256" key="1">
    <source>
        <dbReference type="ARBA" id="ARBA00010815"/>
    </source>
</evidence>
<dbReference type="InterPro" id="IPR050723">
    <property type="entry name" value="CFA/CMAS"/>
</dbReference>
<reference evidence="6 7" key="1">
    <citation type="submission" date="2018-11" db="EMBL/GenBank/DDBJ databases">
        <title>Trebonia kvetii gen.nov., sp.nov., a novel acidophilic actinobacterium, and proposal of the new actinobacterial family Treboniaceae fam. nov.</title>
        <authorList>
            <person name="Rapoport D."/>
            <person name="Sagova-Mareckova M."/>
            <person name="Sedlacek I."/>
            <person name="Provaznik J."/>
            <person name="Kralova S."/>
            <person name="Pavlinic D."/>
            <person name="Benes V."/>
            <person name="Kopecky J."/>
        </authorList>
    </citation>
    <scope>NUCLEOTIDE SEQUENCE [LARGE SCALE GENOMIC DNA]</scope>
    <source>
        <strain evidence="6 7">15Tr583</strain>
    </source>
</reference>
<dbReference type="PANTHER" id="PTHR43667">
    <property type="entry name" value="CYCLOPROPANE-FATTY-ACYL-PHOSPHOLIPID SYNTHASE"/>
    <property type="match status" value="1"/>
</dbReference>
<dbReference type="InterPro" id="IPR003333">
    <property type="entry name" value="CMAS"/>
</dbReference>
<sequence>MSTRGATRKPGAATTIAWAAAQAGVDLPVRVRAWDESEAGPAGAPTVVLRSPLALRRALWRPGELGLARAYVSGDLDVEGDLTDGLRRALRAAGAARSGRAARGRWSGWSPGRWADAAAAAALAASRLGVLGLPPSPPDSEIRHSGRPHSQARDRAVIAGHYDLPVSFFQLILDPSMAYSSGYWTSDDPSYGLADAQRDKLDLICGKLRLGPDASLLDMGCGWGSLTVHAASRRAQVTAVTLSAEQGGHTRERLLGLGLADRARVLIQDYRETAGGPYDAIASVEMGEHVGADGYPAFCAALHGLLRPGGRLLIQQMSRGRRAPGGGAFIESYVAADMHMRPVGETIGLLEDSGLEVLGVQALRPHYVRTIRAWLYNLERNLPAVEAIIGQERARLWRLYLAGGALAFEEGRMGVDQILAARRE</sequence>
<evidence type="ECO:0000256" key="3">
    <source>
        <dbReference type="ARBA" id="ARBA00022679"/>
    </source>
</evidence>
<keyword evidence="4" id="KW-0949">S-adenosyl-L-methionine</keyword>
<gene>
    <name evidence="6" type="ORF">EAS64_09210</name>
</gene>
<keyword evidence="2 6" id="KW-0489">Methyltransferase</keyword>
<dbReference type="PIRSF" id="PIRSF003085">
    <property type="entry name" value="CMAS"/>
    <property type="match status" value="1"/>
</dbReference>
<accession>A0A6P2C075</accession>
<dbReference type="PANTHER" id="PTHR43667:SF1">
    <property type="entry name" value="CYCLOPROPANE-FATTY-ACYL-PHOSPHOLIPID SYNTHASE"/>
    <property type="match status" value="1"/>
</dbReference>
<dbReference type="Proteomes" id="UP000460272">
    <property type="component" value="Unassembled WGS sequence"/>
</dbReference>
<dbReference type="OrthoDB" id="9782855at2"/>
<organism evidence="6 7">
    <name type="scientific">Trebonia kvetii</name>
    <dbReference type="NCBI Taxonomy" id="2480626"/>
    <lineage>
        <taxon>Bacteria</taxon>
        <taxon>Bacillati</taxon>
        <taxon>Actinomycetota</taxon>
        <taxon>Actinomycetes</taxon>
        <taxon>Streptosporangiales</taxon>
        <taxon>Treboniaceae</taxon>
        <taxon>Trebonia</taxon>
    </lineage>
</organism>
<evidence type="ECO:0000256" key="4">
    <source>
        <dbReference type="ARBA" id="ARBA00022691"/>
    </source>
</evidence>
<dbReference type="GO" id="GO:0032259">
    <property type="term" value="P:methylation"/>
    <property type="evidence" value="ECO:0007669"/>
    <property type="project" value="UniProtKB-KW"/>
</dbReference>
<dbReference type="CDD" id="cd02440">
    <property type="entry name" value="AdoMet_MTases"/>
    <property type="match status" value="1"/>
</dbReference>
<dbReference type="EMBL" id="RPFW01000002">
    <property type="protein sequence ID" value="TVZ04819.1"/>
    <property type="molecule type" value="Genomic_DNA"/>
</dbReference>
<evidence type="ECO:0000256" key="2">
    <source>
        <dbReference type="ARBA" id="ARBA00022603"/>
    </source>
</evidence>
<keyword evidence="7" id="KW-1185">Reference proteome</keyword>
<proteinExistence type="inferred from homology"/>
<dbReference type="RefSeq" id="WP_145852527.1">
    <property type="nucleotide sequence ID" value="NZ_RPFW01000002.1"/>
</dbReference>
<evidence type="ECO:0000313" key="6">
    <source>
        <dbReference type="EMBL" id="TVZ04819.1"/>
    </source>
</evidence>
<evidence type="ECO:0000313" key="7">
    <source>
        <dbReference type="Proteomes" id="UP000460272"/>
    </source>
</evidence>
<dbReference type="InterPro" id="IPR029063">
    <property type="entry name" value="SAM-dependent_MTases_sf"/>
</dbReference>
<dbReference type="AlphaFoldDB" id="A0A6P2C075"/>
<dbReference type="Pfam" id="PF02353">
    <property type="entry name" value="CMAS"/>
    <property type="match status" value="1"/>
</dbReference>
<evidence type="ECO:0000256" key="5">
    <source>
        <dbReference type="ARBA" id="ARBA00023098"/>
    </source>
</evidence>
<dbReference type="Gene3D" id="3.40.50.150">
    <property type="entry name" value="Vaccinia Virus protein VP39"/>
    <property type="match status" value="1"/>
</dbReference>
<comment type="similarity">
    <text evidence="1">Belongs to the CFA/CMAS family.</text>
</comment>